<dbReference type="Pfam" id="PF00703">
    <property type="entry name" value="Glyco_hydro_2"/>
    <property type="match status" value="1"/>
</dbReference>
<dbReference type="Gene3D" id="2.60.40.10">
    <property type="entry name" value="Immunoglobulins"/>
    <property type="match status" value="1"/>
</dbReference>
<comment type="similarity">
    <text evidence="1">Belongs to the glycosyl hydrolase 2 family.</text>
</comment>
<dbReference type="InterPro" id="IPR017853">
    <property type="entry name" value="GH"/>
</dbReference>
<proteinExistence type="inferred from homology"/>
<reference evidence="8" key="1">
    <citation type="submission" date="2021-01" db="EMBL/GenBank/DDBJ databases">
        <title>Whole genome shotgun sequence of Dactylosporangium siamense NBRC 106093.</title>
        <authorList>
            <person name="Komaki H."/>
            <person name="Tamura T."/>
        </authorList>
    </citation>
    <scope>NUCLEOTIDE SEQUENCE</scope>
    <source>
        <strain evidence="8">NBRC 106093</strain>
    </source>
</reference>
<dbReference type="SUPFAM" id="SSF51445">
    <property type="entry name" value="(Trans)glycosidases"/>
    <property type="match status" value="1"/>
</dbReference>
<dbReference type="GO" id="GO:0046556">
    <property type="term" value="F:alpha-L-arabinofuranosidase activity"/>
    <property type="evidence" value="ECO:0007669"/>
    <property type="project" value="InterPro"/>
</dbReference>
<dbReference type="InterPro" id="IPR007934">
    <property type="entry name" value="AbfB_ABD"/>
</dbReference>
<dbReference type="InterPro" id="IPR006102">
    <property type="entry name" value="Ig-like_GH2"/>
</dbReference>
<dbReference type="AlphaFoldDB" id="A0A919PHM3"/>
<dbReference type="PANTHER" id="PTHR42732">
    <property type="entry name" value="BETA-GALACTOSIDASE"/>
    <property type="match status" value="1"/>
</dbReference>
<evidence type="ECO:0000256" key="2">
    <source>
        <dbReference type="ARBA" id="ARBA00022801"/>
    </source>
</evidence>
<evidence type="ECO:0000259" key="7">
    <source>
        <dbReference type="Pfam" id="PF05270"/>
    </source>
</evidence>
<dbReference type="PANTHER" id="PTHR42732:SF2">
    <property type="entry name" value="BETA-MANNOSIDASE"/>
    <property type="match status" value="1"/>
</dbReference>
<dbReference type="InterPro" id="IPR008979">
    <property type="entry name" value="Galactose-bd-like_sf"/>
</dbReference>
<dbReference type="Pfam" id="PF02837">
    <property type="entry name" value="Glyco_hydro_2_N"/>
    <property type="match status" value="1"/>
</dbReference>
<dbReference type="Gene3D" id="2.80.10.50">
    <property type="match status" value="2"/>
</dbReference>
<name>A0A919PHM3_9ACTN</name>
<dbReference type="RefSeq" id="WP_239135744.1">
    <property type="nucleotide sequence ID" value="NZ_BAAAVW010000004.1"/>
</dbReference>
<dbReference type="GO" id="GO:0046373">
    <property type="term" value="P:L-arabinose metabolic process"/>
    <property type="evidence" value="ECO:0007669"/>
    <property type="project" value="InterPro"/>
</dbReference>
<dbReference type="Proteomes" id="UP000660611">
    <property type="component" value="Unassembled WGS sequence"/>
</dbReference>
<keyword evidence="3" id="KW-0326">Glycosidase</keyword>
<dbReference type="Gene3D" id="3.20.20.80">
    <property type="entry name" value="Glycosidases"/>
    <property type="match status" value="1"/>
</dbReference>
<dbReference type="Gene3D" id="2.60.120.260">
    <property type="entry name" value="Galactose-binding domain-like"/>
    <property type="match status" value="1"/>
</dbReference>
<feature type="domain" description="Alpha-L-arabinofuranosidase B arabinose-binding" evidence="7">
    <location>
        <begin position="795"/>
        <end position="933"/>
    </location>
</feature>
<dbReference type="InterPro" id="IPR036156">
    <property type="entry name" value="Beta-gal/glucu_dom_sf"/>
</dbReference>
<evidence type="ECO:0000313" key="8">
    <source>
        <dbReference type="EMBL" id="GIG43386.1"/>
    </source>
</evidence>
<dbReference type="InterPro" id="IPR013783">
    <property type="entry name" value="Ig-like_fold"/>
</dbReference>
<dbReference type="InterPro" id="IPR036195">
    <property type="entry name" value="AbfB_ABD_sf"/>
</dbReference>
<evidence type="ECO:0000256" key="3">
    <source>
        <dbReference type="ARBA" id="ARBA00023295"/>
    </source>
</evidence>
<evidence type="ECO:0000256" key="1">
    <source>
        <dbReference type="ARBA" id="ARBA00007401"/>
    </source>
</evidence>
<evidence type="ECO:0000259" key="5">
    <source>
        <dbReference type="Pfam" id="PF00703"/>
    </source>
</evidence>
<keyword evidence="2 8" id="KW-0378">Hydrolase</keyword>
<dbReference type="CDD" id="cd23399">
    <property type="entry name" value="beta-trefoil_ABD_ABFB"/>
    <property type="match status" value="2"/>
</dbReference>
<keyword evidence="4" id="KW-0732">Signal</keyword>
<organism evidence="8 9">
    <name type="scientific">Dactylosporangium siamense</name>
    <dbReference type="NCBI Taxonomy" id="685454"/>
    <lineage>
        <taxon>Bacteria</taxon>
        <taxon>Bacillati</taxon>
        <taxon>Actinomycetota</taxon>
        <taxon>Actinomycetes</taxon>
        <taxon>Micromonosporales</taxon>
        <taxon>Micromonosporaceae</taxon>
        <taxon>Dactylosporangium</taxon>
    </lineage>
</organism>
<dbReference type="Pfam" id="PF05270">
    <property type="entry name" value="AbfB"/>
    <property type="match status" value="2"/>
</dbReference>
<gene>
    <name evidence="8" type="ORF">Dsi01nite_014270</name>
</gene>
<sequence>MRHLLARTLAALTLASCALVTAGTPASAVVPKTPPLTTPWTNQVSTTNPLPEYPRPQMTRPDWQSLNGEWEFLNPATDGAGNVNRNAAPPLGQTLPERILVPYPVESALSGIMRNDNRDLMFYRRTFTVPAGWTGRRVQLHFGAVDYEATVWVNGVQVTTHKGGYDRFEVDITPQLNGGVNEIVVRVYDPTDGRGEKQPIGKQTNNPSGIFYTPTSGIWQTVWLEPTPVSSIYSVDIYANLAGNTARVRVFTRGDVTGHTVFAEALNGSTVVGSATGGFTEFTVPVPNARRWSPDDPFLYNLRVSLRNSSGATVDQVVSYFGMREIGKKLVNGVLRPTLNGEFIFQAGTLDQGFWPDGLYTAPTDAALASDLQKHKDLGFNMVRKHIKVEPARWYYHADRLGLLVWQDIPSTQAFDANRTPAQIAELESEAREIIDEHRFSPAVVTYVPFNEGWGEWNLADTARITTDLKNYDPTRLINPHSGYNCCASKGDPGTGDIIDWHIYTGPDAPLPSGNRVSVLGEFGGIGLRSPGNEWSPDNQFFAYEQVFSNAQLNDRFTGMIRDTQALMTTRGLSAYVYTEITDVEGEYNGLLTYDRRVQKVDTNLVRAANTNLINASKNLNAAVPLTLGHVRSFQVTTAGLTNRYLRHSNSFARTDVLSSAGADGARQDASFRTVTGLADPRCSSFESVNFPGQYLRHSNLRVRIDANTGGSFAADATWCSRPGLAAGGTSFESLNFPGSYIRHYADNVYLARSGGPNAWDTASGFAADATWNTAVPALWRSSVLLQTDVRKSLQVTTWGFTDRYLRHADSLAYTEIVNGGSSALLKADATYTVRRGLADSSCYSFESVNFPGQFLRHADSRVRNAVNDGSALFSADATFCARPGIGGTGITFESINIAGAYLRHFESAVYISAGNGTGFQRPQALSADSSWNLANPWSP</sequence>
<feature type="domain" description="Alpha-L-arabinofuranosidase B arabinose-binding" evidence="7">
    <location>
        <begin position="635"/>
        <end position="773"/>
    </location>
</feature>
<dbReference type="SUPFAM" id="SSF49785">
    <property type="entry name" value="Galactose-binding domain-like"/>
    <property type="match status" value="1"/>
</dbReference>
<dbReference type="EMBL" id="BONQ01000024">
    <property type="protein sequence ID" value="GIG43386.1"/>
    <property type="molecule type" value="Genomic_DNA"/>
</dbReference>
<feature type="signal peptide" evidence="4">
    <location>
        <begin position="1"/>
        <end position="28"/>
    </location>
</feature>
<dbReference type="InterPro" id="IPR006104">
    <property type="entry name" value="Glyco_hydro_2_N"/>
</dbReference>
<accession>A0A919PHM3</accession>
<comment type="caution">
    <text evidence="8">The sequence shown here is derived from an EMBL/GenBank/DDBJ whole genome shotgun (WGS) entry which is preliminary data.</text>
</comment>
<evidence type="ECO:0000256" key="4">
    <source>
        <dbReference type="SAM" id="SignalP"/>
    </source>
</evidence>
<feature type="domain" description="Glycosyl hydrolases family 2 sugar binding" evidence="6">
    <location>
        <begin position="101"/>
        <end position="194"/>
    </location>
</feature>
<protein>
    <submittedName>
        <fullName evidence="8">Glycoside hydrolase</fullName>
    </submittedName>
</protein>
<evidence type="ECO:0000313" key="9">
    <source>
        <dbReference type="Proteomes" id="UP000660611"/>
    </source>
</evidence>
<dbReference type="InterPro" id="IPR051913">
    <property type="entry name" value="GH2_Domain-Containing"/>
</dbReference>
<dbReference type="SUPFAM" id="SSF49303">
    <property type="entry name" value="beta-Galactosidase/glucuronidase domain"/>
    <property type="match status" value="1"/>
</dbReference>
<evidence type="ECO:0000259" key="6">
    <source>
        <dbReference type="Pfam" id="PF02837"/>
    </source>
</evidence>
<feature type="chain" id="PRO_5037771879" evidence="4">
    <location>
        <begin position="29"/>
        <end position="940"/>
    </location>
</feature>
<feature type="domain" description="Glycoside hydrolase family 2 immunoglobulin-like beta-sandwich" evidence="5">
    <location>
        <begin position="232"/>
        <end position="324"/>
    </location>
</feature>
<keyword evidence="9" id="KW-1185">Reference proteome</keyword>
<dbReference type="SUPFAM" id="SSF110221">
    <property type="entry name" value="AbfB domain"/>
    <property type="match status" value="2"/>
</dbReference>